<dbReference type="PANTHER" id="PTHR31438">
    <property type="entry name" value="LYSINE N-ACYLTRANSFERASE C17G9.06C-RELATED"/>
    <property type="match status" value="1"/>
</dbReference>
<accession>A0A365XV70</accession>
<evidence type="ECO:0000259" key="2">
    <source>
        <dbReference type="SMART" id="SM01006"/>
    </source>
</evidence>
<reference evidence="3 4" key="1">
    <citation type="submission" date="2018-05" db="EMBL/GenBank/DDBJ databases">
        <title>Chitinophaga sp. K3CV102501T nov., isolated from isolated from a monsoon evergreen broad-leaved forest soil.</title>
        <authorList>
            <person name="Lv Y."/>
        </authorList>
    </citation>
    <scope>NUCLEOTIDE SEQUENCE [LARGE SCALE GENOMIC DNA]</scope>
    <source>
        <strain evidence="3 4">GDMCC 1.1325</strain>
    </source>
</reference>
<proteinExistence type="predicted"/>
<keyword evidence="4" id="KW-1185">Reference proteome</keyword>
<name>A0A365XV70_9BACT</name>
<dbReference type="InterPro" id="IPR016181">
    <property type="entry name" value="Acyl_CoA_acyltransferase"/>
</dbReference>
<dbReference type="Pfam" id="PF13523">
    <property type="entry name" value="Acetyltransf_8"/>
    <property type="match status" value="1"/>
</dbReference>
<dbReference type="Proteomes" id="UP000253410">
    <property type="component" value="Unassembled WGS sequence"/>
</dbReference>
<dbReference type="EMBL" id="QFFJ01000002">
    <property type="protein sequence ID" value="RBL89485.1"/>
    <property type="molecule type" value="Genomic_DNA"/>
</dbReference>
<dbReference type="Gene3D" id="3.40.630.30">
    <property type="match status" value="1"/>
</dbReference>
<dbReference type="PANTHER" id="PTHR31438:SF1">
    <property type="entry name" value="LYSINE N-ACYLTRANSFERASE C17G9.06C-RELATED"/>
    <property type="match status" value="1"/>
</dbReference>
<sequence length="196" mass="22756">MKKATAPLHIMPVYQDNNHPLGLVELWPMDLTHDTPEIYQWVTQPYARYWGMTDKSYKQVLAEYTTICHNEHAAALIGKINSKTTFLCEYYDPAHDPIGSHYDPEPGDVGMHILLGPPEQRIPGFSWQVFSIIMDFLFENPYHDRVVVEPDIHNEKIHRLNKRAGFTYVKEIQLPHKTAALAFCTRSQYFQAKKNN</sequence>
<protein>
    <submittedName>
        <fullName evidence="3">N-acetyltransferase</fullName>
    </submittedName>
</protein>
<organism evidence="3 4">
    <name type="scientific">Chitinophaga flava</name>
    <dbReference type="NCBI Taxonomy" id="2259036"/>
    <lineage>
        <taxon>Bacteria</taxon>
        <taxon>Pseudomonadati</taxon>
        <taxon>Bacteroidota</taxon>
        <taxon>Chitinophagia</taxon>
        <taxon>Chitinophagales</taxon>
        <taxon>Chitinophagaceae</taxon>
        <taxon>Chitinophaga</taxon>
    </lineage>
</organism>
<dbReference type="GO" id="GO:0016410">
    <property type="term" value="F:N-acyltransferase activity"/>
    <property type="evidence" value="ECO:0007669"/>
    <property type="project" value="TreeGrafter"/>
</dbReference>
<comment type="caution">
    <text evidence="3">The sequence shown here is derived from an EMBL/GenBank/DDBJ whole genome shotgun (WGS) entry which is preliminary data.</text>
</comment>
<evidence type="ECO:0000313" key="4">
    <source>
        <dbReference type="Proteomes" id="UP000253410"/>
    </source>
</evidence>
<dbReference type="GO" id="GO:0019290">
    <property type="term" value="P:siderophore biosynthetic process"/>
    <property type="evidence" value="ECO:0007669"/>
    <property type="project" value="InterPro"/>
</dbReference>
<feature type="domain" description="Acyltransferase MbtK/IucB-like conserved" evidence="2">
    <location>
        <begin position="27"/>
        <end position="74"/>
    </location>
</feature>
<comment type="pathway">
    <text evidence="1">Siderophore biosynthesis.</text>
</comment>
<dbReference type="AlphaFoldDB" id="A0A365XV70"/>
<dbReference type="OrthoDB" id="2989563at2"/>
<evidence type="ECO:0000313" key="3">
    <source>
        <dbReference type="EMBL" id="RBL89485.1"/>
    </source>
</evidence>
<dbReference type="InterPro" id="IPR019432">
    <property type="entry name" value="Acyltransferase_MbtK/IucB-like"/>
</dbReference>
<gene>
    <name evidence="3" type="ORF">DF182_23515</name>
</gene>
<evidence type="ECO:0000256" key="1">
    <source>
        <dbReference type="ARBA" id="ARBA00004924"/>
    </source>
</evidence>
<dbReference type="RefSeq" id="WP_113618229.1">
    <property type="nucleotide sequence ID" value="NZ_QFFJ01000002.1"/>
</dbReference>
<dbReference type="SUPFAM" id="SSF55729">
    <property type="entry name" value="Acyl-CoA N-acyltransferases (Nat)"/>
    <property type="match status" value="1"/>
</dbReference>
<keyword evidence="3" id="KW-0808">Transferase</keyword>
<dbReference type="SMART" id="SM01006">
    <property type="entry name" value="AlcB"/>
    <property type="match status" value="1"/>
</dbReference>